<dbReference type="PROSITE" id="PS50801">
    <property type="entry name" value="STAS"/>
    <property type="match status" value="1"/>
</dbReference>
<name>A0A157QLT1_9BORD</name>
<dbReference type="PANTHER" id="PTHR35849">
    <property type="entry name" value="BLR2341 PROTEIN"/>
    <property type="match status" value="1"/>
</dbReference>
<dbReference type="RefSeq" id="WP_066416506.1">
    <property type="nucleotide sequence ID" value="NZ_FKBS01000025.1"/>
</dbReference>
<dbReference type="Pfam" id="PF01740">
    <property type="entry name" value="STAS"/>
    <property type="match status" value="1"/>
</dbReference>
<evidence type="ECO:0000313" key="3">
    <source>
        <dbReference type="Proteomes" id="UP000077037"/>
    </source>
</evidence>
<feature type="domain" description="STAS" evidence="1">
    <location>
        <begin position="7"/>
        <end position="113"/>
    </location>
</feature>
<dbReference type="CDD" id="cd07043">
    <property type="entry name" value="STAS_anti-anti-sigma_factors"/>
    <property type="match status" value="1"/>
</dbReference>
<accession>A0A157QLT1</accession>
<dbReference type="InterPro" id="IPR002645">
    <property type="entry name" value="STAS_dom"/>
</dbReference>
<dbReference type="Gene3D" id="3.30.750.24">
    <property type="entry name" value="STAS domain"/>
    <property type="match status" value="1"/>
</dbReference>
<dbReference type="PANTHER" id="PTHR35849:SF2">
    <property type="entry name" value="BLR2341 PROTEIN"/>
    <property type="match status" value="1"/>
</dbReference>
<gene>
    <name evidence="2" type="ORF">SAMEA1982600_03636</name>
</gene>
<organism evidence="2 3">
    <name type="scientific">Bordetella ansorpii</name>
    <dbReference type="NCBI Taxonomy" id="288768"/>
    <lineage>
        <taxon>Bacteria</taxon>
        <taxon>Pseudomonadati</taxon>
        <taxon>Pseudomonadota</taxon>
        <taxon>Betaproteobacteria</taxon>
        <taxon>Burkholderiales</taxon>
        <taxon>Alcaligenaceae</taxon>
        <taxon>Bordetella</taxon>
    </lineage>
</organism>
<sequence>MVRFHTLRLDGELNIYRAQDTRQQLLETVAGLASQPEPQALDIDLSGVSEIDTSGVQLLLATMRYAQSQGMDTRLVRHSVAVIEAMTLLGLDGYLSNTPQGSTAAMHAEDAAA</sequence>
<dbReference type="InterPro" id="IPR036513">
    <property type="entry name" value="STAS_dom_sf"/>
</dbReference>
<evidence type="ECO:0000313" key="2">
    <source>
        <dbReference type="EMBL" id="SAI45989.1"/>
    </source>
</evidence>
<dbReference type="Proteomes" id="UP000077037">
    <property type="component" value="Unassembled WGS sequence"/>
</dbReference>
<dbReference type="AlphaFoldDB" id="A0A157QLT1"/>
<dbReference type="InterPro" id="IPR052746">
    <property type="entry name" value="MlaB_ABC_Transporter"/>
</dbReference>
<dbReference type="SUPFAM" id="SSF52091">
    <property type="entry name" value="SpoIIaa-like"/>
    <property type="match status" value="1"/>
</dbReference>
<reference evidence="2 3" key="1">
    <citation type="submission" date="2016-03" db="EMBL/GenBank/DDBJ databases">
        <authorList>
            <consortium name="Pathogen Informatics"/>
        </authorList>
    </citation>
    <scope>NUCLEOTIDE SEQUENCE [LARGE SCALE GENOMIC DNA]</scope>
    <source>
        <strain evidence="2 3">NCTC13364</strain>
    </source>
</reference>
<protein>
    <submittedName>
        <fullName evidence="2">Predicted NTP binding protein (Contains STAS domain)</fullName>
    </submittedName>
</protein>
<dbReference type="OrthoDB" id="8527158at2"/>
<evidence type="ECO:0000259" key="1">
    <source>
        <dbReference type="PROSITE" id="PS50801"/>
    </source>
</evidence>
<dbReference type="EMBL" id="FKBS01000025">
    <property type="protein sequence ID" value="SAI45989.1"/>
    <property type="molecule type" value="Genomic_DNA"/>
</dbReference>
<proteinExistence type="predicted"/>